<dbReference type="AlphaFoldDB" id="A0A7S2WUE0"/>
<proteinExistence type="predicted"/>
<dbReference type="EMBL" id="HBHJ01029112">
    <property type="protein sequence ID" value="CAD9708291.1"/>
    <property type="molecule type" value="Transcribed_RNA"/>
</dbReference>
<protein>
    <submittedName>
        <fullName evidence="1">Uncharacterized protein</fullName>
    </submittedName>
</protein>
<organism evidence="1">
    <name type="scientific">Rhizochromulina marina</name>
    <dbReference type="NCBI Taxonomy" id="1034831"/>
    <lineage>
        <taxon>Eukaryota</taxon>
        <taxon>Sar</taxon>
        <taxon>Stramenopiles</taxon>
        <taxon>Ochrophyta</taxon>
        <taxon>Dictyochophyceae</taxon>
        <taxon>Rhizochromulinales</taxon>
        <taxon>Rhizochromulina</taxon>
    </lineage>
</organism>
<gene>
    <name evidence="1" type="ORF">RMAR1173_LOCUS19282</name>
</gene>
<accession>A0A7S2WUE0</accession>
<reference evidence="1" key="1">
    <citation type="submission" date="2021-01" db="EMBL/GenBank/DDBJ databases">
        <authorList>
            <person name="Corre E."/>
            <person name="Pelletier E."/>
            <person name="Niang G."/>
            <person name="Scheremetjew M."/>
            <person name="Finn R."/>
            <person name="Kale V."/>
            <person name="Holt S."/>
            <person name="Cochrane G."/>
            <person name="Meng A."/>
            <person name="Brown T."/>
            <person name="Cohen L."/>
        </authorList>
    </citation>
    <scope>NUCLEOTIDE SEQUENCE</scope>
    <source>
        <strain evidence="1">CCMP1243</strain>
    </source>
</reference>
<evidence type="ECO:0000313" key="1">
    <source>
        <dbReference type="EMBL" id="CAD9708291.1"/>
    </source>
</evidence>
<sequence>MARGGMDVARNMYHMLGVGMRMRTVRAANPFGAAADEVAFATSRRAVDVWCRAVRRAEGRREIEPVLVVHPHPHGRHHEHRLGGEFGASGGLQLGVEGRILVVPAWALVPGQVPEEVSVLMADPMWRKLGPADVFQGLLEPTGPFPGGVARWTDLAATAYHMLRMPGRRTLSRITRRVLKRRLRERPLPVGGAWKRDPELLSTAQIQAIVAPTQATQALHTRLSRDGSFPQYVLEAKKRMAELVETGEDQDLTKAFKLAALSQELQSTLLAIGIPACRWKFVAGVDRALPGSLSTWTCHINVYTRILAPTDLEHFELAHEARCEAKLTQQDCPDVPIRIIRQVPASGPCSLAVSEAIRRVIQVIQVVDSGAFPRGSTSVDEETQEWVGALDSARMS</sequence>
<name>A0A7S2WUE0_9STRA</name>